<accession>A0A0F9EUU4</accession>
<proteinExistence type="predicted"/>
<evidence type="ECO:0000313" key="1">
    <source>
        <dbReference type="EMBL" id="KKL77863.1"/>
    </source>
</evidence>
<dbReference type="AlphaFoldDB" id="A0A0F9EUU4"/>
<dbReference type="EMBL" id="LAZR01023629">
    <property type="protein sequence ID" value="KKL77863.1"/>
    <property type="molecule type" value="Genomic_DNA"/>
</dbReference>
<reference evidence="1" key="1">
    <citation type="journal article" date="2015" name="Nature">
        <title>Complex archaea that bridge the gap between prokaryotes and eukaryotes.</title>
        <authorList>
            <person name="Spang A."/>
            <person name="Saw J.H."/>
            <person name="Jorgensen S.L."/>
            <person name="Zaremba-Niedzwiedzka K."/>
            <person name="Martijn J."/>
            <person name="Lind A.E."/>
            <person name="van Eijk R."/>
            <person name="Schleper C."/>
            <person name="Guy L."/>
            <person name="Ettema T.J."/>
        </authorList>
    </citation>
    <scope>NUCLEOTIDE SEQUENCE</scope>
</reference>
<gene>
    <name evidence="1" type="ORF">LCGC14_2030650</name>
</gene>
<name>A0A0F9EUU4_9ZZZZ</name>
<sequence length="131" mass="14918">MSEKINLFQRRKTVLYNSNRIERRVGKRIELSLPMTLLGQKVKAENTSPGGVYFEVITNDIEKYFPGKTSAIEIIVSTSTPMLPKKTVKLTGTGMIIRVDEIEIINQDRKLGVALKFIKNLEPFLTYQSNL</sequence>
<organism evidence="1">
    <name type="scientific">marine sediment metagenome</name>
    <dbReference type="NCBI Taxonomy" id="412755"/>
    <lineage>
        <taxon>unclassified sequences</taxon>
        <taxon>metagenomes</taxon>
        <taxon>ecological metagenomes</taxon>
    </lineage>
</organism>
<evidence type="ECO:0008006" key="2">
    <source>
        <dbReference type="Google" id="ProtNLM"/>
    </source>
</evidence>
<protein>
    <recommendedName>
        <fullName evidence="2">PilZ domain-containing protein</fullName>
    </recommendedName>
</protein>
<comment type="caution">
    <text evidence="1">The sequence shown here is derived from an EMBL/GenBank/DDBJ whole genome shotgun (WGS) entry which is preliminary data.</text>
</comment>